<dbReference type="Proteomes" id="UP000178606">
    <property type="component" value="Unassembled WGS sequence"/>
</dbReference>
<comment type="caution">
    <text evidence="2">The sequence shown here is derived from an EMBL/GenBank/DDBJ whole genome shotgun (WGS) entry which is preliminary data.</text>
</comment>
<dbReference type="AlphaFoldDB" id="A0A1F6C9N2"/>
<dbReference type="EMBL" id="MFKF01000366">
    <property type="protein sequence ID" value="OGG45751.1"/>
    <property type="molecule type" value="Genomic_DNA"/>
</dbReference>
<proteinExistence type="predicted"/>
<sequence>MLRAGAATLDITPPLGTKMPGLFHERRASDIHDPLFVRAFCVERDGAAVAVAVCDLIGVKRTYLDRAKARIVREADLPSDRVLISCTHTHTGAETGDDAYTEGLVGRIVDAVRLARSRLEPAEVGWARATEDRLVFNRRYRMADGAVRTNPGIGNPDAREPAGPVDPEVSVLSLRRPGGSTIGLLANYSLHYVGAGDSERQISADYFGYFSRIVQQMRGETFVAALSNGACGDVNNIDVKGGLRPDNRNYQHTERVAARVAAAALWAWNEMPFVSDAPVGGAMEEVALSRRPVSGADVARAREIQARKEGTMAERGFARRVLRAAELPEKVPTYVQALRVGDLGIVGIPGELFAELGLEIKRRSPFRQTCVIELANDSVGYLPTRRAFEEGGYEAESSPFTPGVGEMLVETALNLLNRLQNA</sequence>
<dbReference type="Pfam" id="PF04734">
    <property type="entry name" value="Ceramidase_alk"/>
    <property type="match status" value="1"/>
</dbReference>
<dbReference type="InterPro" id="IPR031329">
    <property type="entry name" value="NEUT/ALK_ceramidase_N"/>
</dbReference>
<name>A0A1F6C9N2_HANXR</name>
<protein>
    <recommendedName>
        <fullName evidence="1">Neutral/alkaline non-lysosomal ceramidase N-terminal domain-containing protein</fullName>
    </recommendedName>
</protein>
<evidence type="ECO:0000313" key="3">
    <source>
        <dbReference type="Proteomes" id="UP000178606"/>
    </source>
</evidence>
<evidence type="ECO:0000313" key="2">
    <source>
        <dbReference type="EMBL" id="OGG45751.1"/>
    </source>
</evidence>
<gene>
    <name evidence="2" type="ORF">A3F84_12170</name>
</gene>
<feature type="domain" description="Neutral/alkaline non-lysosomal ceramidase N-terminal" evidence="1">
    <location>
        <begin position="4"/>
        <end position="235"/>
    </location>
</feature>
<reference evidence="2 3" key="1">
    <citation type="journal article" date="2016" name="Nat. Commun.">
        <title>Thousands of microbial genomes shed light on interconnected biogeochemical processes in an aquifer system.</title>
        <authorList>
            <person name="Anantharaman K."/>
            <person name="Brown C.T."/>
            <person name="Hug L.A."/>
            <person name="Sharon I."/>
            <person name="Castelle C.J."/>
            <person name="Probst A.J."/>
            <person name="Thomas B.C."/>
            <person name="Singh A."/>
            <person name="Wilkins M.J."/>
            <person name="Karaoz U."/>
            <person name="Brodie E.L."/>
            <person name="Williams K.H."/>
            <person name="Hubbard S.S."/>
            <person name="Banfield J.F."/>
        </authorList>
    </citation>
    <scope>NUCLEOTIDE SEQUENCE [LARGE SCALE GENOMIC DNA]</scope>
    <source>
        <strain evidence="3">RIFCSPLOWO2_12_FULL_64_10</strain>
    </source>
</reference>
<accession>A0A1F6C9N2</accession>
<organism evidence="2 3">
    <name type="scientific">Handelsmanbacteria sp. (strain RIFCSPLOWO2_12_FULL_64_10)</name>
    <dbReference type="NCBI Taxonomy" id="1817868"/>
    <lineage>
        <taxon>Bacteria</taxon>
        <taxon>Candidatus Handelsmaniibacteriota</taxon>
    </lineage>
</organism>
<evidence type="ECO:0000259" key="1">
    <source>
        <dbReference type="Pfam" id="PF04734"/>
    </source>
</evidence>